<dbReference type="AlphaFoldDB" id="A0A3L6ZRX1"/>
<dbReference type="OrthoDB" id="5244745at2"/>
<dbReference type="PROSITE" id="PS50110">
    <property type="entry name" value="RESPONSE_REGULATORY"/>
    <property type="match status" value="1"/>
</dbReference>
<dbReference type="InterPro" id="IPR011006">
    <property type="entry name" value="CheY-like_superfamily"/>
</dbReference>
<name>A0A3L6ZRX1_9MICO</name>
<dbReference type="InterPro" id="IPR001789">
    <property type="entry name" value="Sig_transdc_resp-reg_receiver"/>
</dbReference>
<dbReference type="InterPro" id="IPR050595">
    <property type="entry name" value="Bact_response_regulator"/>
</dbReference>
<reference evidence="4 5" key="1">
    <citation type="submission" date="2018-10" db="EMBL/GenBank/DDBJ databases">
        <authorList>
            <person name="Li J."/>
        </authorList>
    </citation>
    <scope>NUCLEOTIDE SEQUENCE [LARGE SCALE GENOMIC DNA]</scope>
    <source>
        <strain evidence="4 5">CCTCC AB209002</strain>
    </source>
</reference>
<evidence type="ECO:0000259" key="3">
    <source>
        <dbReference type="PROSITE" id="PS50110"/>
    </source>
</evidence>
<protein>
    <submittedName>
        <fullName evidence="4">Response regulator</fullName>
    </submittedName>
</protein>
<evidence type="ECO:0000313" key="5">
    <source>
        <dbReference type="Proteomes" id="UP000270299"/>
    </source>
</evidence>
<dbReference type="PANTHER" id="PTHR44591">
    <property type="entry name" value="STRESS RESPONSE REGULATOR PROTEIN 1"/>
    <property type="match status" value="1"/>
</dbReference>
<feature type="modified residue" description="4-aspartylphosphate" evidence="2">
    <location>
        <position position="56"/>
    </location>
</feature>
<dbReference type="RefSeq" id="WP_121673057.1">
    <property type="nucleotide sequence ID" value="NZ_BMXM01000006.1"/>
</dbReference>
<dbReference type="Pfam" id="PF00072">
    <property type="entry name" value="Response_reg"/>
    <property type="match status" value="1"/>
</dbReference>
<evidence type="ECO:0000256" key="1">
    <source>
        <dbReference type="ARBA" id="ARBA00022553"/>
    </source>
</evidence>
<organism evidence="4 5">
    <name type="scientific">Mycetocola manganoxydans</name>
    <dbReference type="NCBI Taxonomy" id="699879"/>
    <lineage>
        <taxon>Bacteria</taxon>
        <taxon>Bacillati</taxon>
        <taxon>Actinomycetota</taxon>
        <taxon>Actinomycetes</taxon>
        <taxon>Micrococcales</taxon>
        <taxon>Microbacteriaceae</taxon>
        <taxon>Mycetocola</taxon>
    </lineage>
</organism>
<proteinExistence type="predicted"/>
<dbReference type="Proteomes" id="UP000270299">
    <property type="component" value="Unassembled WGS sequence"/>
</dbReference>
<dbReference type="Gene3D" id="3.40.50.2300">
    <property type="match status" value="1"/>
</dbReference>
<keyword evidence="5" id="KW-1185">Reference proteome</keyword>
<feature type="domain" description="Response regulatory" evidence="3">
    <location>
        <begin position="7"/>
        <end position="115"/>
    </location>
</feature>
<comment type="caution">
    <text evidence="4">The sequence shown here is derived from an EMBL/GenBank/DDBJ whole genome shotgun (WGS) entry which is preliminary data.</text>
</comment>
<evidence type="ECO:0000256" key="2">
    <source>
        <dbReference type="PROSITE-ProRule" id="PRU00169"/>
    </source>
</evidence>
<dbReference type="PANTHER" id="PTHR44591:SF20">
    <property type="entry name" value="PROTEIN PILH"/>
    <property type="match status" value="1"/>
</dbReference>
<keyword evidence="1 2" id="KW-0597">Phosphoprotein</keyword>
<dbReference type="CDD" id="cd00156">
    <property type="entry name" value="REC"/>
    <property type="match status" value="1"/>
</dbReference>
<dbReference type="SMART" id="SM00448">
    <property type="entry name" value="REC"/>
    <property type="match status" value="1"/>
</dbReference>
<gene>
    <name evidence="4" type="ORF">D9V29_09335</name>
</gene>
<accession>A0A3L6ZRX1</accession>
<sequence length="122" mass="13340">MTGSPPRVLVVEDNLDQMDLLRRNFERAGCTVVLTKSAEEAILAYRESAPDLAVVDLMLPGMDGSTLIELLKAEQPACAIVVTSVLDPAEFPESDGVLPKPFTRQNVEQVLESCLPDWRNDG</sequence>
<dbReference type="SUPFAM" id="SSF52172">
    <property type="entry name" value="CheY-like"/>
    <property type="match status" value="1"/>
</dbReference>
<evidence type="ECO:0000313" key="4">
    <source>
        <dbReference type="EMBL" id="RLP70696.1"/>
    </source>
</evidence>
<dbReference type="EMBL" id="RCUV01000009">
    <property type="protein sequence ID" value="RLP70696.1"/>
    <property type="molecule type" value="Genomic_DNA"/>
</dbReference>
<dbReference type="GO" id="GO:0000160">
    <property type="term" value="P:phosphorelay signal transduction system"/>
    <property type="evidence" value="ECO:0007669"/>
    <property type="project" value="InterPro"/>
</dbReference>